<gene>
    <name evidence="1" type="ORF">AVLFYP127_00787</name>
</gene>
<reference evidence="1" key="1">
    <citation type="submission" date="2019-11" db="EMBL/GenBank/DDBJ databases">
        <authorList>
            <person name="Feng L."/>
        </authorList>
    </citation>
    <scope>NUCLEOTIDE SEQUENCE</scope>
    <source>
        <strain evidence="1">AvaginalisLFYP127</strain>
    </source>
</reference>
<accession>A0A6N2TSN2</accession>
<name>A0A6N2TSN2_9FIRM</name>
<dbReference type="AlphaFoldDB" id="A0A6N2TSN2"/>
<proteinExistence type="predicted"/>
<organism evidence="1">
    <name type="scientific">Anaerococcus vaginalis</name>
    <dbReference type="NCBI Taxonomy" id="33037"/>
    <lineage>
        <taxon>Bacteria</taxon>
        <taxon>Bacillati</taxon>
        <taxon>Bacillota</taxon>
        <taxon>Tissierellia</taxon>
        <taxon>Tissierellales</taxon>
        <taxon>Peptoniphilaceae</taxon>
        <taxon>Anaerococcus</taxon>
    </lineage>
</organism>
<protein>
    <submittedName>
        <fullName evidence="1">Uncharacterized protein</fullName>
    </submittedName>
</protein>
<dbReference type="RefSeq" id="WP_156329267.1">
    <property type="nucleotide sequence ID" value="NZ_CACRSW010000027.1"/>
</dbReference>
<dbReference type="EMBL" id="CACRSW010000027">
    <property type="protein sequence ID" value="VYT08625.1"/>
    <property type="molecule type" value="Genomic_DNA"/>
</dbReference>
<evidence type="ECO:0000313" key="1">
    <source>
        <dbReference type="EMBL" id="VYT08625.1"/>
    </source>
</evidence>
<sequence>MMDVKTTTKLDNAVIDKLIELDESHLNKLNPYGLKKIGDKETYPKLDEIIEKFLEYHRGNVDGVFSWVKELNNLSKDLEGENISYDGNSANNHYGLPTHINGDYKNGLIYHCLFNAGTNGVEDSLKTNNCTLEEYYKIPEKDPKKGPKDINELISKDEELKDKIRNVRKNIIGTVSLLTKELINERNGAERGYYCKKYYQEILKKNTDFYFNPDVSDDDIAKATNNLVNIELYPLRSKNKKGAGYKINKFSLFGAYIILYRIGKYFNDVNSKPNIQKPKFIFRSFTEWEACIIAAIKNYFNFDDDNDKTAELFDYLYDNFFLEFSSPNAGSVSSVNVVKKVRIGNERFDKMTACLSDPQK</sequence>